<gene>
    <name evidence="6" type="ORF">H9810_02535</name>
</gene>
<feature type="signal peptide" evidence="5">
    <location>
        <begin position="1"/>
        <end position="42"/>
    </location>
</feature>
<dbReference type="InterPro" id="IPR032675">
    <property type="entry name" value="LRR_dom_sf"/>
</dbReference>
<sequence length="757" mass="79031">MKNHTINHCAPRGGSPPRSLHRVAACLLAAVLAAASVPAVQAASESPAPAAQTLLYDATPETADGPLPTASPLPLPEPSAGTATPETATPLPGNTFLAAAADTGTGVPLDSAHFPDGAFLNSIRMLDTDGDGVLSPAECDGVTSLNVRNQGITSLEGIGCFSHLTYLNCIGNALTSLPLEQLPALTSLLCNENQLTSLDLARVPALKLLHCHDNRLASLDVSPLAQLQELACGDNLFVTLDVSRNKALTYLLYLGGPLQTLTLSGNDALLHLWCSYSLVSRLDLAQAPNLELLGIDRSDLTYLDLSGNEKLTSVMASDNLLLAVHTGAGTPAMTLTGQRPVAVQLAAGQTTYDLTNLGVPLSLDCISDVTGARLTGSVLSGLQDGSVVTYRYTDGAADFTATLQFQVSNGWVEPLSLEDWTYGQPANTPHAQAEYGQPQYSYSAAVDGTFTDQVPAQAGTWYVKAVVPPSDGHARLEAVTEFHILKAQPVCTTPTGLTAVYGSTLASVDPGAGFVWQTPDQKVGSVGTRTFMADYYPDDPVNYASVEGLPIPLQVTPKPAALLWVSPVTGAQDADALTVRDGAETLREGVDYLVSRRQEKGWVILTLAFQGNYTGTVLRGYPLQGEQPEATAAPMATETPPLEPVAGPACAAAAAGTQPGEVGAWTASPAEVKGGGQAVPRPAASPRPTVTPVPSAPGTATPEQTLPGGSGEETTPPARELVGWPWLLLLLLLVLAILYLLRDRSEAPPPDEEQDPH</sequence>
<dbReference type="SUPFAM" id="SSF52058">
    <property type="entry name" value="L domain-like"/>
    <property type="match status" value="1"/>
</dbReference>
<dbReference type="GO" id="GO:0035591">
    <property type="term" value="F:signaling adaptor activity"/>
    <property type="evidence" value="ECO:0007669"/>
    <property type="project" value="TreeGrafter"/>
</dbReference>
<evidence type="ECO:0000313" key="7">
    <source>
        <dbReference type="Proteomes" id="UP000824031"/>
    </source>
</evidence>
<dbReference type="Gene3D" id="3.80.10.10">
    <property type="entry name" value="Ribonuclease Inhibitor"/>
    <property type="match status" value="1"/>
</dbReference>
<evidence type="ECO:0000313" key="6">
    <source>
        <dbReference type="EMBL" id="HIZ47582.1"/>
    </source>
</evidence>
<accession>A0A9D2F1Z5</accession>
<protein>
    <recommendedName>
        <fullName evidence="8">EF-hand domain-containing protein</fullName>
    </recommendedName>
</protein>
<evidence type="ECO:0000256" key="5">
    <source>
        <dbReference type="SAM" id="SignalP"/>
    </source>
</evidence>
<evidence type="ECO:0000256" key="4">
    <source>
        <dbReference type="SAM" id="Phobius"/>
    </source>
</evidence>
<dbReference type="PANTHER" id="PTHR47566">
    <property type="match status" value="1"/>
</dbReference>
<reference evidence="6" key="1">
    <citation type="journal article" date="2021" name="PeerJ">
        <title>Extensive microbial diversity within the chicken gut microbiome revealed by metagenomics and culture.</title>
        <authorList>
            <person name="Gilroy R."/>
            <person name="Ravi A."/>
            <person name="Getino M."/>
            <person name="Pursley I."/>
            <person name="Horton D.L."/>
            <person name="Alikhan N.F."/>
            <person name="Baker D."/>
            <person name="Gharbi K."/>
            <person name="Hall N."/>
            <person name="Watson M."/>
            <person name="Adriaenssens E.M."/>
            <person name="Foster-Nyarko E."/>
            <person name="Jarju S."/>
            <person name="Secka A."/>
            <person name="Antonio M."/>
            <person name="Oren A."/>
            <person name="Chaudhuri R.R."/>
            <person name="La Ragione R."/>
            <person name="Hildebrand F."/>
            <person name="Pallen M.J."/>
        </authorList>
    </citation>
    <scope>NUCLEOTIDE SEQUENCE</scope>
    <source>
        <strain evidence="6">3436</strain>
    </source>
</reference>
<keyword evidence="1" id="KW-0433">Leucine-rich repeat</keyword>
<feature type="region of interest" description="Disordered" evidence="3">
    <location>
        <begin position="59"/>
        <end position="94"/>
    </location>
</feature>
<dbReference type="PANTHER" id="PTHR47566:SF1">
    <property type="entry name" value="PROTEIN NUD1"/>
    <property type="match status" value="1"/>
</dbReference>
<feature type="chain" id="PRO_5038736397" description="EF-hand domain-containing protein" evidence="5">
    <location>
        <begin position="43"/>
        <end position="757"/>
    </location>
</feature>
<evidence type="ECO:0000256" key="3">
    <source>
        <dbReference type="SAM" id="MobiDB-lite"/>
    </source>
</evidence>
<dbReference type="Proteomes" id="UP000824031">
    <property type="component" value="Unassembled WGS sequence"/>
</dbReference>
<keyword evidence="4" id="KW-0812">Transmembrane</keyword>
<keyword evidence="4" id="KW-0472">Membrane</keyword>
<evidence type="ECO:0008006" key="8">
    <source>
        <dbReference type="Google" id="ProtNLM"/>
    </source>
</evidence>
<proteinExistence type="predicted"/>
<keyword evidence="5" id="KW-0732">Signal</keyword>
<organism evidence="6 7">
    <name type="scientific">Candidatus Gemmiger excrementavium</name>
    <dbReference type="NCBI Taxonomy" id="2838608"/>
    <lineage>
        <taxon>Bacteria</taxon>
        <taxon>Bacillati</taxon>
        <taxon>Bacillota</taxon>
        <taxon>Clostridia</taxon>
        <taxon>Eubacteriales</taxon>
        <taxon>Gemmiger</taxon>
    </lineage>
</organism>
<feature type="transmembrane region" description="Helical" evidence="4">
    <location>
        <begin position="723"/>
        <end position="741"/>
    </location>
</feature>
<dbReference type="EMBL" id="DXBO01000030">
    <property type="protein sequence ID" value="HIZ47582.1"/>
    <property type="molecule type" value="Genomic_DNA"/>
</dbReference>
<comment type="caution">
    <text evidence="6">The sequence shown here is derived from an EMBL/GenBank/DDBJ whole genome shotgun (WGS) entry which is preliminary data.</text>
</comment>
<evidence type="ECO:0000256" key="2">
    <source>
        <dbReference type="ARBA" id="ARBA00022737"/>
    </source>
</evidence>
<keyword evidence="4" id="KW-1133">Transmembrane helix</keyword>
<name>A0A9D2F1Z5_9FIRM</name>
<reference evidence="6" key="2">
    <citation type="submission" date="2021-04" db="EMBL/GenBank/DDBJ databases">
        <authorList>
            <person name="Gilroy R."/>
        </authorList>
    </citation>
    <scope>NUCLEOTIDE SEQUENCE</scope>
    <source>
        <strain evidence="6">3436</strain>
    </source>
</reference>
<dbReference type="AlphaFoldDB" id="A0A9D2F1Z5"/>
<feature type="compositionally biased region" description="Pro residues" evidence="3">
    <location>
        <begin position="683"/>
        <end position="695"/>
    </location>
</feature>
<dbReference type="InterPro" id="IPR052574">
    <property type="entry name" value="CDIRP"/>
</dbReference>
<feature type="region of interest" description="Disordered" evidence="3">
    <location>
        <begin position="661"/>
        <end position="717"/>
    </location>
</feature>
<evidence type="ECO:0000256" key="1">
    <source>
        <dbReference type="ARBA" id="ARBA00022614"/>
    </source>
</evidence>
<keyword evidence="2" id="KW-0677">Repeat</keyword>